<accession>A0A7X5QVF5</accession>
<dbReference type="Proteomes" id="UP000518878">
    <property type="component" value="Unassembled WGS sequence"/>
</dbReference>
<sequence length="390" mass="42456">MMSPPRLALAACLLPLATVAVHATDAGRETAVVPKAGTGASFDMYEALSRFRIRHKRTASALESTTAGLLRQLLKEPASPYSDLVDHPPMTNHLAWRRFTTDLSSTFPDAGEVALDTLRWQMGLTKARPGVDIAVDEPAITRYRGREAAANARKAEIDSDIFWKARDMNGSRLAEAAGEAVALQMLRDQVRHTDPKDHRALDIQPGVLARYMAQTHPEAISGADRRYLAEMLGIALAARHSPVEGGGSGQLPTIYRVARTAAAYADANGYLTPGGYCDGDAPRIRAPDSPFFDEPSALCFVAATDRAVARWYRRQSHVEAVRHPPPPEHGGFYNLLHWVGAVFVLVDFAAFIEVTEALTAEDMVLEGVLEDADAELASSRSSRLTCRISQ</sequence>
<keyword evidence="1" id="KW-0732">Signal</keyword>
<dbReference type="AlphaFoldDB" id="A0A7X5QVF5"/>
<evidence type="ECO:0000313" key="2">
    <source>
        <dbReference type="EMBL" id="NID16150.1"/>
    </source>
</evidence>
<protein>
    <submittedName>
        <fullName evidence="2">Uncharacterized protein</fullName>
    </submittedName>
</protein>
<evidence type="ECO:0000313" key="3">
    <source>
        <dbReference type="Proteomes" id="UP000518878"/>
    </source>
</evidence>
<proteinExistence type="predicted"/>
<feature type="chain" id="PRO_5030586466" evidence="1">
    <location>
        <begin position="24"/>
        <end position="390"/>
    </location>
</feature>
<dbReference type="RefSeq" id="WP_166699816.1">
    <property type="nucleotide sequence ID" value="NZ_JAAQTL010000001.1"/>
</dbReference>
<reference evidence="2 3" key="1">
    <citation type="journal article" date="2006" name="Int. J. Syst. Evol. Microbiol.">
        <title>Dyella yeojuensis sp. nov., isolated from greenhouse soil in Korea.</title>
        <authorList>
            <person name="Kim B.Y."/>
            <person name="Weon H.Y."/>
            <person name="Lee K.H."/>
            <person name="Seok S.J."/>
            <person name="Kwon S.W."/>
            <person name="Go S.J."/>
            <person name="Stackebrandt E."/>
        </authorList>
    </citation>
    <scope>NUCLEOTIDE SEQUENCE [LARGE SCALE GENOMIC DNA]</scope>
    <source>
        <strain evidence="2 3">DSM 17673</strain>
    </source>
</reference>
<name>A0A7X5QVF5_9GAMM</name>
<gene>
    <name evidence="2" type="ORF">HBF32_11835</name>
</gene>
<organism evidence="2 3">
    <name type="scientific">Luteibacter yeojuensis</name>
    <dbReference type="NCBI Taxonomy" id="345309"/>
    <lineage>
        <taxon>Bacteria</taxon>
        <taxon>Pseudomonadati</taxon>
        <taxon>Pseudomonadota</taxon>
        <taxon>Gammaproteobacteria</taxon>
        <taxon>Lysobacterales</taxon>
        <taxon>Rhodanobacteraceae</taxon>
        <taxon>Luteibacter</taxon>
    </lineage>
</organism>
<comment type="caution">
    <text evidence="2">The sequence shown here is derived from an EMBL/GenBank/DDBJ whole genome shotgun (WGS) entry which is preliminary data.</text>
</comment>
<feature type="signal peptide" evidence="1">
    <location>
        <begin position="1"/>
        <end position="23"/>
    </location>
</feature>
<evidence type="ECO:0000256" key="1">
    <source>
        <dbReference type="SAM" id="SignalP"/>
    </source>
</evidence>
<dbReference type="EMBL" id="JAAQTL010000001">
    <property type="protein sequence ID" value="NID16150.1"/>
    <property type="molecule type" value="Genomic_DNA"/>
</dbReference>
<keyword evidence="3" id="KW-1185">Reference proteome</keyword>